<proteinExistence type="predicted"/>
<reference evidence="2 3" key="1">
    <citation type="submission" date="2016-02" db="EMBL/GenBank/DDBJ databases">
        <title>Band-tailed pigeon sequencing and assembly.</title>
        <authorList>
            <person name="Soares A.E."/>
            <person name="Novak B.J."/>
            <person name="Rice E.S."/>
            <person name="O'Connell B."/>
            <person name="Chang D."/>
            <person name="Weber S."/>
            <person name="Shapiro B."/>
        </authorList>
    </citation>
    <scope>NUCLEOTIDE SEQUENCE [LARGE SCALE GENOMIC DNA]</scope>
    <source>
        <strain evidence="2">BTP2013</strain>
        <tissue evidence="2">Blood</tissue>
    </source>
</reference>
<protein>
    <submittedName>
        <fullName evidence="2">Uncharacterized protein</fullName>
    </submittedName>
</protein>
<dbReference type="Proteomes" id="UP000190648">
    <property type="component" value="Unassembled WGS sequence"/>
</dbReference>
<accession>A0A1V4JR72</accession>
<gene>
    <name evidence="2" type="ORF">AV530_018249</name>
</gene>
<feature type="region of interest" description="Disordered" evidence="1">
    <location>
        <begin position="1"/>
        <end position="37"/>
    </location>
</feature>
<evidence type="ECO:0000256" key="1">
    <source>
        <dbReference type="SAM" id="MobiDB-lite"/>
    </source>
</evidence>
<comment type="caution">
    <text evidence="2">The sequence shown here is derived from an EMBL/GenBank/DDBJ whole genome shotgun (WGS) entry which is preliminary data.</text>
</comment>
<organism evidence="2 3">
    <name type="scientific">Patagioenas fasciata monilis</name>
    <dbReference type="NCBI Taxonomy" id="372326"/>
    <lineage>
        <taxon>Eukaryota</taxon>
        <taxon>Metazoa</taxon>
        <taxon>Chordata</taxon>
        <taxon>Craniata</taxon>
        <taxon>Vertebrata</taxon>
        <taxon>Euteleostomi</taxon>
        <taxon>Archelosauria</taxon>
        <taxon>Archosauria</taxon>
        <taxon>Dinosauria</taxon>
        <taxon>Saurischia</taxon>
        <taxon>Theropoda</taxon>
        <taxon>Coelurosauria</taxon>
        <taxon>Aves</taxon>
        <taxon>Neognathae</taxon>
        <taxon>Neoaves</taxon>
        <taxon>Columbimorphae</taxon>
        <taxon>Columbiformes</taxon>
        <taxon>Columbidae</taxon>
        <taxon>Patagioenas</taxon>
    </lineage>
</organism>
<sequence>MDHPAKGSSGCGDQSREHKNHGRSFSHPASRKDPLLGTSFLHAPGILTTIAESQGQQLGCTKTQEKLLFCGDQENKFVRLLFKARFVLSLRSSGIHFVVIHDSAIPVSAFCSMT</sequence>
<name>A0A1V4JR72_PATFA</name>
<keyword evidence="3" id="KW-1185">Reference proteome</keyword>
<evidence type="ECO:0000313" key="3">
    <source>
        <dbReference type="Proteomes" id="UP000190648"/>
    </source>
</evidence>
<evidence type="ECO:0000313" key="2">
    <source>
        <dbReference type="EMBL" id="OPJ74699.1"/>
    </source>
</evidence>
<dbReference type="EMBL" id="LSYS01006629">
    <property type="protein sequence ID" value="OPJ74699.1"/>
    <property type="molecule type" value="Genomic_DNA"/>
</dbReference>
<dbReference type="AlphaFoldDB" id="A0A1V4JR72"/>